<dbReference type="GeneID" id="11139701"/>
<dbReference type="EMBL" id="CP002838">
    <property type="protein sequence ID" value="AEM37947.1"/>
    <property type="molecule type" value="Genomic_DNA"/>
</dbReference>
<keyword evidence="1" id="KW-0472">Membrane</keyword>
<dbReference type="KEGG" id="pfm:Pyrfu_0075"/>
<dbReference type="Proteomes" id="UP000001037">
    <property type="component" value="Chromosome"/>
</dbReference>
<keyword evidence="3" id="KW-1185">Reference proteome</keyword>
<sequence>MHILAGILVAAVVYIAALLAGIEGAALPLAAILAGFLASGIVYIVKLLANLTGEVRAEKAYELSEWLNEAVRALGMPVRRVSLVFSTRGREGFHLVQIPEAKGVDIHLLESLLLSSASRGEPLAHMVQRGTLAVIMAGRIAAHLAEAIERRRGKPLARIRDTEQLKNIYKMLRAIYQSVTNAPRAVAAYMAVKALGRLIGQGLLSFQDWSIAENALRYLPAEPPWIKIRVKRQLANETEIQP</sequence>
<protein>
    <submittedName>
        <fullName evidence="2">Uncharacterized protein</fullName>
    </submittedName>
</protein>
<reference evidence="2 3" key="1">
    <citation type="journal article" date="2011" name="Stand. Genomic Sci.">
        <title>Complete genome sequence of the hyperthermophilic chemolithoautotroph Pyrolobus fumarii type strain (1A).</title>
        <authorList>
            <person name="Anderson I."/>
            <person name="Goker M."/>
            <person name="Nolan M."/>
            <person name="Lucas S."/>
            <person name="Hammon N."/>
            <person name="Deshpande S."/>
            <person name="Cheng J.F."/>
            <person name="Tapia R."/>
            <person name="Han C."/>
            <person name="Goodwin L."/>
            <person name="Pitluck S."/>
            <person name="Huntemann M."/>
            <person name="Liolios K."/>
            <person name="Ivanova N."/>
            <person name="Pagani I."/>
            <person name="Mavromatis K."/>
            <person name="Ovchinikova G."/>
            <person name="Pati A."/>
            <person name="Chen A."/>
            <person name="Palaniappan K."/>
            <person name="Land M."/>
            <person name="Hauser L."/>
            <person name="Brambilla E.M."/>
            <person name="Huber H."/>
            <person name="Yasawong M."/>
            <person name="Rohde M."/>
            <person name="Spring S."/>
            <person name="Abt B."/>
            <person name="Sikorski J."/>
            <person name="Wirth R."/>
            <person name="Detter J.C."/>
            <person name="Woyke T."/>
            <person name="Bristow J."/>
            <person name="Eisen J.A."/>
            <person name="Markowitz V."/>
            <person name="Hugenholtz P."/>
            <person name="Kyrpides N.C."/>
            <person name="Klenk H.P."/>
            <person name="Lapidus A."/>
        </authorList>
    </citation>
    <scope>NUCLEOTIDE SEQUENCE [LARGE SCALE GENOMIC DNA]</scope>
    <source>
        <strain evidence="3">DSM 11204 / 1A</strain>
    </source>
</reference>
<keyword evidence="1" id="KW-1133">Transmembrane helix</keyword>
<dbReference type="RefSeq" id="WP_014025624.1">
    <property type="nucleotide sequence ID" value="NC_015931.1"/>
</dbReference>
<dbReference type="OrthoDB" id="380509at2157"/>
<gene>
    <name evidence="2" type="ordered locus">Pyrfu_0075</name>
</gene>
<evidence type="ECO:0000313" key="2">
    <source>
        <dbReference type="EMBL" id="AEM37947.1"/>
    </source>
</evidence>
<dbReference type="STRING" id="694429.Pyrfu_0075"/>
<dbReference type="InParanoid" id="G0EE31"/>
<evidence type="ECO:0000256" key="1">
    <source>
        <dbReference type="SAM" id="Phobius"/>
    </source>
</evidence>
<dbReference type="HOGENOM" id="CLU_1052147_0_0_2"/>
<accession>G0EE31</accession>
<feature type="transmembrane region" description="Helical" evidence="1">
    <location>
        <begin position="30"/>
        <end position="49"/>
    </location>
</feature>
<dbReference type="eggNOG" id="arCOG12306">
    <property type="taxonomic scope" value="Archaea"/>
</dbReference>
<keyword evidence="1" id="KW-0812">Transmembrane</keyword>
<proteinExistence type="predicted"/>
<evidence type="ECO:0000313" key="3">
    <source>
        <dbReference type="Proteomes" id="UP000001037"/>
    </source>
</evidence>
<organism evidence="2 3">
    <name type="scientific">Pyrolobus fumarii (strain DSM 11204 / 1A)</name>
    <dbReference type="NCBI Taxonomy" id="694429"/>
    <lineage>
        <taxon>Archaea</taxon>
        <taxon>Thermoproteota</taxon>
        <taxon>Thermoprotei</taxon>
        <taxon>Desulfurococcales</taxon>
        <taxon>Pyrodictiaceae</taxon>
        <taxon>Pyrolobus</taxon>
    </lineage>
</organism>
<dbReference type="AlphaFoldDB" id="G0EE31"/>
<name>G0EE31_PYRF1</name>